<dbReference type="InterPro" id="IPR031100">
    <property type="entry name" value="LOG_fam"/>
</dbReference>
<sequence>MATESKKQNLDTELFQLLGQAVEQTGTSPDSSKGKRIREMMHTACKLSRDHADLGELKLLSQSLKEMRYALKVFRQYPGHRISIFGSARTPEDHPDYIACVNFSKALAESGWMVITGAGDGIMRAGHGGAGTEKSFGVSISLPFEATANDIIQGDPKLINFRYFFTRKLMFMWHSHAIALFPGGFGTQDEGFEALTLIQTGKAPILPIVCIDAPGGDYWHHWDNYMTHSLLDYGWISPEDKNLYFITDDHLKAVEHIQHFYRNYHSQRFVFDTMVIRIKRRITDKQLQELNTEFACLVKSGNIEQGPALRQERDHTELPRIYFESHKNQYGTLRRLINKLNDFDVINNPAV</sequence>
<name>A0A517YWA4_9BACT</name>
<evidence type="ECO:0000256" key="1">
    <source>
        <dbReference type="ARBA" id="ARBA00000274"/>
    </source>
</evidence>
<evidence type="ECO:0000313" key="5">
    <source>
        <dbReference type="Proteomes" id="UP000317369"/>
    </source>
</evidence>
<reference evidence="4 5" key="1">
    <citation type="submission" date="2019-02" db="EMBL/GenBank/DDBJ databases">
        <title>Deep-cultivation of Planctomycetes and their phenomic and genomic characterization uncovers novel biology.</title>
        <authorList>
            <person name="Wiegand S."/>
            <person name="Jogler M."/>
            <person name="Boedeker C."/>
            <person name="Pinto D."/>
            <person name="Vollmers J."/>
            <person name="Rivas-Marin E."/>
            <person name="Kohn T."/>
            <person name="Peeters S.H."/>
            <person name="Heuer A."/>
            <person name="Rast P."/>
            <person name="Oberbeckmann S."/>
            <person name="Bunk B."/>
            <person name="Jeske O."/>
            <person name="Meyerdierks A."/>
            <person name="Storesund J.E."/>
            <person name="Kallscheuer N."/>
            <person name="Luecker S."/>
            <person name="Lage O.M."/>
            <person name="Pohl T."/>
            <person name="Merkel B.J."/>
            <person name="Hornburger P."/>
            <person name="Mueller R.-W."/>
            <person name="Bruemmer F."/>
            <person name="Labrenz M."/>
            <person name="Spormann A.M."/>
            <person name="Op den Camp H."/>
            <person name="Overmann J."/>
            <person name="Amann R."/>
            <person name="Jetten M.S.M."/>
            <person name="Mascher T."/>
            <person name="Medema M.H."/>
            <person name="Devos D.P."/>
            <person name="Kaster A.-K."/>
            <person name="Ovreas L."/>
            <person name="Rohde M."/>
            <person name="Galperin M.Y."/>
            <person name="Jogler C."/>
        </authorList>
    </citation>
    <scope>NUCLEOTIDE SEQUENCE [LARGE SCALE GENOMIC DNA]</scope>
    <source>
        <strain evidence="4 5">KS4</strain>
    </source>
</reference>
<protein>
    <recommendedName>
        <fullName evidence="3">AMP nucleosidase</fullName>
        <ecNumber evidence="2">3.2.2.4</ecNumber>
    </recommendedName>
    <alternativeName>
        <fullName evidence="3">AMP nucleosidase</fullName>
    </alternativeName>
</protein>
<dbReference type="KEGG" id="pcor:KS4_25660"/>
<dbReference type="AlphaFoldDB" id="A0A517YWA4"/>
<dbReference type="GO" id="GO:0008714">
    <property type="term" value="F:AMP nucleosidase activity"/>
    <property type="evidence" value="ECO:0007669"/>
    <property type="project" value="UniProtKB-EC"/>
</dbReference>
<gene>
    <name evidence="4" type="ORF">KS4_25660</name>
</gene>
<comment type="catalytic activity">
    <reaction evidence="1">
        <text>AMP + H2O = D-ribose 5-phosphate + adenine</text>
        <dbReference type="Rhea" id="RHEA:20129"/>
        <dbReference type="ChEBI" id="CHEBI:15377"/>
        <dbReference type="ChEBI" id="CHEBI:16708"/>
        <dbReference type="ChEBI" id="CHEBI:78346"/>
        <dbReference type="ChEBI" id="CHEBI:456215"/>
        <dbReference type="EC" id="3.2.2.4"/>
    </reaction>
</comment>
<dbReference type="Proteomes" id="UP000317369">
    <property type="component" value="Chromosome"/>
</dbReference>
<dbReference type="RefSeq" id="WP_145078392.1">
    <property type="nucleotide sequence ID" value="NZ_CP036425.1"/>
</dbReference>
<dbReference type="PANTHER" id="PTHR43393:SF2">
    <property type="entry name" value="CYTOKININ RIBOSIDE 5'-MONOPHOSPHATE PHOSPHORIBOHYDROLASE"/>
    <property type="match status" value="1"/>
</dbReference>
<dbReference type="Gene3D" id="3.40.50.450">
    <property type="match status" value="1"/>
</dbReference>
<evidence type="ECO:0000256" key="2">
    <source>
        <dbReference type="ARBA" id="ARBA00011985"/>
    </source>
</evidence>
<dbReference type="Pfam" id="PF03641">
    <property type="entry name" value="Lysine_decarbox"/>
    <property type="match status" value="1"/>
</dbReference>
<dbReference type="OrthoDB" id="9801098at2"/>
<proteinExistence type="predicted"/>
<dbReference type="EMBL" id="CP036425">
    <property type="protein sequence ID" value="QDU34496.1"/>
    <property type="molecule type" value="Genomic_DNA"/>
</dbReference>
<organism evidence="4 5">
    <name type="scientific">Poriferisphaera corsica</name>
    <dbReference type="NCBI Taxonomy" id="2528020"/>
    <lineage>
        <taxon>Bacteria</taxon>
        <taxon>Pseudomonadati</taxon>
        <taxon>Planctomycetota</taxon>
        <taxon>Phycisphaerae</taxon>
        <taxon>Phycisphaerales</taxon>
        <taxon>Phycisphaeraceae</taxon>
        <taxon>Poriferisphaera</taxon>
    </lineage>
</organism>
<evidence type="ECO:0000313" key="4">
    <source>
        <dbReference type="EMBL" id="QDU34496.1"/>
    </source>
</evidence>
<dbReference type="InterPro" id="IPR052341">
    <property type="entry name" value="LOG_family_nucleotidases"/>
</dbReference>
<dbReference type="SUPFAM" id="SSF102405">
    <property type="entry name" value="MCP/YpsA-like"/>
    <property type="match status" value="1"/>
</dbReference>
<dbReference type="GO" id="GO:0005829">
    <property type="term" value="C:cytosol"/>
    <property type="evidence" value="ECO:0007669"/>
    <property type="project" value="TreeGrafter"/>
</dbReference>
<accession>A0A517YWA4</accession>
<dbReference type="PANTHER" id="PTHR43393">
    <property type="entry name" value="CYTOKININ RIBOSIDE 5'-MONOPHOSPHATE PHOSPHORIBOHYDROLASE"/>
    <property type="match status" value="1"/>
</dbReference>
<evidence type="ECO:0000256" key="3">
    <source>
        <dbReference type="ARBA" id="ARBA00031983"/>
    </source>
</evidence>
<dbReference type="EC" id="3.2.2.4" evidence="2"/>
<keyword evidence="5" id="KW-1185">Reference proteome</keyword>